<keyword evidence="3" id="KW-0411">Iron-sulfur</keyword>
<gene>
    <name evidence="5" type="ORF">FYJ66_08415</name>
</gene>
<evidence type="ECO:0000313" key="5">
    <source>
        <dbReference type="EMBL" id="MST69603.1"/>
    </source>
</evidence>
<reference evidence="5" key="1">
    <citation type="submission" date="2019-09" db="EMBL/GenBank/DDBJ databases">
        <title>In-depth cultivation of the pig gut microbiome towards novel bacterial diversity and tailored functional studies.</title>
        <authorList>
            <person name="Wylensek D."/>
            <person name="Hitch T.C.A."/>
            <person name="Clavel T."/>
        </authorList>
    </citation>
    <scope>NUCLEOTIDE SEQUENCE</scope>
    <source>
        <strain evidence="5">RF-744-FAT-WT-3</strain>
    </source>
</reference>
<dbReference type="Gene3D" id="3.30.70.20">
    <property type="match status" value="1"/>
</dbReference>
<dbReference type="PANTHER" id="PTHR42783:SF3">
    <property type="entry name" value="GLUTAMATE SYNTHASE [NADPH] SMALL CHAIN-RELATED"/>
    <property type="match status" value="1"/>
</dbReference>
<organism evidence="5">
    <name type="scientific">Baileyella intestinalis</name>
    <dbReference type="NCBI Taxonomy" id="2606709"/>
    <lineage>
        <taxon>Bacteria</taxon>
        <taxon>Bacillati</taxon>
        <taxon>Bacillota</taxon>
        <taxon>Clostridia</taxon>
        <taxon>Peptostreptococcales</taxon>
        <taxon>Anaerovoracaceae</taxon>
        <taxon>Baileyella</taxon>
    </lineage>
</organism>
<sequence length="921" mass="102447">MKKKIPDFIKNDEPIRQPVAKLAKLLTTRPKKHLGLEPITKDDYEYWGLAIIATDEEAELACKMGLRNPKTFEQLKSLSGMKDEDLKKMLDHMTWTGLLEYNCENLDGKNPDHEKRWILPVLIPGIGEFTNMNHALMAEHPEMGNFFDQMARVSLGPISHMVPEGGGGIGMHVIPVEKAIEMENESISVEHISYWLDKYEGKYAASPCSCRMSRSTYDDNCGDDPENWCIAVGDLADYVMEQNKGGRYIDKEEALRIMEKAEKNGFVHQITNIDGEHKIFAICNCNVNVCYGLRTSQMFNTPNLSRSAYVARVDKEKCVACGRCVEKCPAGAVKLGQKLCKEDGTEVKYPMRSLPSLEKWGKDKWDYDYRNTIRVNCYDTGTSPCKTACPAHIAVQGYLKLAAQGKYTEALELIKRENPFPAVCGRVCNRRCEEACTRGTIDEAVAIDEVKRFIAQRDLDAETRFIPEKIVPKVYGEFDEKIAIIGGGPAGLSCAYYLAIKGYKPVVFEKESRVGGMMMNGIPNFRLEKDVVQAEIDILKELGVEFRCGIEVGTDVSIPELKEQGFKAFYLAIGLQSGGKLGIPGGDAEGVQAGIDFIRKVNLDGTGTLKGKVVVIGGGNIGCDVARAAVRCGADSVDMYCLESYDEMPCGPEDRGETERDGVTIHAGWGQTEIVTENGKCKAIKFVKCLSVKNEEGRFDPKFDKSQEIVADADVVLYCIGQKIQWKDMLKGTKAEFNRNGTVIVDPVTYETAEDGVFAGGDAVTGQKFVIDAIAAGKEGAVSIHRYVRPHTTLTIGRNRREFIELNKKDIKVDEESFDNTPRQRPGYNDALRKTFSDDRTGFTEEQIKKETARCLGCGASIVDTNRCLGCGVCTTRCAFDAIHLYRENPDCSRMYSAEESKKLAIKHGIKQAVKIKFHRQ</sequence>
<protein>
    <submittedName>
        <fullName evidence="5">NAD(P)-binding protein</fullName>
    </submittedName>
</protein>
<dbReference type="InterPro" id="IPR036188">
    <property type="entry name" value="FAD/NAD-bd_sf"/>
</dbReference>
<dbReference type="InterPro" id="IPR023753">
    <property type="entry name" value="FAD/NAD-binding_dom"/>
</dbReference>
<dbReference type="PRINTS" id="PR00419">
    <property type="entry name" value="ADXRDTASE"/>
</dbReference>
<keyword evidence="1" id="KW-0479">Metal-binding</keyword>
<dbReference type="SUPFAM" id="SSF51971">
    <property type="entry name" value="Nucleotide-binding domain"/>
    <property type="match status" value="1"/>
</dbReference>
<dbReference type="GO" id="GO:0016491">
    <property type="term" value="F:oxidoreductase activity"/>
    <property type="evidence" value="ECO:0007669"/>
    <property type="project" value="InterPro"/>
</dbReference>
<feature type="domain" description="4Fe-4S ferredoxin-type" evidence="4">
    <location>
        <begin position="309"/>
        <end position="338"/>
    </location>
</feature>
<proteinExistence type="predicted"/>
<dbReference type="Pfam" id="PF07992">
    <property type="entry name" value="Pyr_redox_2"/>
    <property type="match status" value="1"/>
</dbReference>
<evidence type="ECO:0000256" key="1">
    <source>
        <dbReference type="ARBA" id="ARBA00022723"/>
    </source>
</evidence>
<name>A0A6A8M9U6_9FIRM</name>
<dbReference type="PANTHER" id="PTHR42783">
    <property type="entry name" value="GLUTAMATE SYNTHASE [NADPH] SMALL CHAIN"/>
    <property type="match status" value="1"/>
</dbReference>
<dbReference type="SUPFAM" id="SSF46548">
    <property type="entry name" value="alpha-helical ferredoxin"/>
    <property type="match status" value="2"/>
</dbReference>
<dbReference type="Pfam" id="PF14691">
    <property type="entry name" value="Fer4_20"/>
    <property type="match status" value="1"/>
</dbReference>
<dbReference type="Pfam" id="PF00037">
    <property type="entry name" value="Fer4"/>
    <property type="match status" value="1"/>
</dbReference>
<dbReference type="InterPro" id="IPR017900">
    <property type="entry name" value="4Fe4S_Fe_S_CS"/>
</dbReference>
<feature type="domain" description="4Fe-4S ferredoxin-type" evidence="4">
    <location>
        <begin position="859"/>
        <end position="888"/>
    </location>
</feature>
<dbReference type="SUPFAM" id="SSF54862">
    <property type="entry name" value="4Fe-4S ferredoxins"/>
    <property type="match status" value="1"/>
</dbReference>
<dbReference type="AlphaFoldDB" id="A0A6A8M9U6"/>
<comment type="caution">
    <text evidence="5">The sequence shown here is derived from an EMBL/GenBank/DDBJ whole genome shotgun (WGS) entry which is preliminary data.</text>
</comment>
<dbReference type="InterPro" id="IPR009051">
    <property type="entry name" value="Helical_ferredxn"/>
</dbReference>
<accession>A0A6A8M9U6</accession>
<dbReference type="InterPro" id="IPR028261">
    <property type="entry name" value="DPD_II"/>
</dbReference>
<dbReference type="PROSITE" id="PS00198">
    <property type="entry name" value="4FE4S_FER_1"/>
    <property type="match status" value="1"/>
</dbReference>
<dbReference type="EMBL" id="VUNB01000007">
    <property type="protein sequence ID" value="MST69603.1"/>
    <property type="molecule type" value="Genomic_DNA"/>
</dbReference>
<dbReference type="GO" id="GO:0046872">
    <property type="term" value="F:metal ion binding"/>
    <property type="evidence" value="ECO:0007669"/>
    <property type="project" value="UniProtKB-KW"/>
</dbReference>
<dbReference type="Gene3D" id="3.50.50.60">
    <property type="entry name" value="FAD/NAD(P)-binding domain"/>
    <property type="match status" value="2"/>
</dbReference>
<dbReference type="InterPro" id="IPR017896">
    <property type="entry name" value="4Fe4S_Fe-S-bd"/>
</dbReference>
<evidence type="ECO:0000256" key="3">
    <source>
        <dbReference type="ARBA" id="ARBA00023014"/>
    </source>
</evidence>
<dbReference type="GO" id="GO:0051536">
    <property type="term" value="F:iron-sulfur cluster binding"/>
    <property type="evidence" value="ECO:0007669"/>
    <property type="project" value="UniProtKB-KW"/>
</dbReference>
<dbReference type="PROSITE" id="PS51379">
    <property type="entry name" value="4FE4S_FER_2"/>
    <property type="match status" value="2"/>
</dbReference>
<evidence type="ECO:0000256" key="2">
    <source>
        <dbReference type="ARBA" id="ARBA00023004"/>
    </source>
</evidence>
<dbReference type="Gene3D" id="1.10.1060.10">
    <property type="entry name" value="Alpha-helical ferredoxin"/>
    <property type="match status" value="1"/>
</dbReference>
<evidence type="ECO:0000259" key="4">
    <source>
        <dbReference type="PROSITE" id="PS51379"/>
    </source>
</evidence>
<keyword evidence="2" id="KW-0408">Iron</keyword>